<sequence length="78" mass="8972">MAKFVIPRPRKSPSKNMNHFSMTPLFKDGCSSLRDCEELKMSGFNSCSIEKDDAVLIQETIAGRVLQKRWDYHHGPFI</sequence>
<dbReference type="AlphaFoldDB" id="A0A1E3NYN1"/>
<dbReference type="Proteomes" id="UP000094112">
    <property type="component" value="Unassembled WGS sequence"/>
</dbReference>
<dbReference type="RefSeq" id="XP_019037518.1">
    <property type="nucleotide sequence ID" value="XM_019185881.1"/>
</dbReference>
<keyword evidence="2" id="KW-1185">Reference proteome</keyword>
<evidence type="ECO:0000313" key="2">
    <source>
        <dbReference type="Proteomes" id="UP000094112"/>
    </source>
</evidence>
<organism evidence="1 2">
    <name type="scientific">Wickerhamomyces anomalus (strain ATCC 58044 / CBS 1984 / NCYC 433 / NRRL Y-366-8)</name>
    <name type="common">Yeast</name>
    <name type="synonym">Hansenula anomala</name>
    <dbReference type="NCBI Taxonomy" id="683960"/>
    <lineage>
        <taxon>Eukaryota</taxon>
        <taxon>Fungi</taxon>
        <taxon>Dikarya</taxon>
        <taxon>Ascomycota</taxon>
        <taxon>Saccharomycotina</taxon>
        <taxon>Saccharomycetes</taxon>
        <taxon>Phaffomycetales</taxon>
        <taxon>Wickerhamomycetaceae</taxon>
        <taxon>Wickerhamomyces</taxon>
    </lineage>
</organism>
<dbReference type="GeneID" id="30203127"/>
<accession>A0A1E3NYN1</accession>
<dbReference type="EMBL" id="KV454212">
    <property type="protein sequence ID" value="ODQ58311.1"/>
    <property type="molecule type" value="Genomic_DNA"/>
</dbReference>
<proteinExistence type="predicted"/>
<protein>
    <submittedName>
        <fullName evidence="1">Uncharacterized protein</fullName>
    </submittedName>
</protein>
<evidence type="ECO:0000313" key="1">
    <source>
        <dbReference type="EMBL" id="ODQ58311.1"/>
    </source>
</evidence>
<gene>
    <name evidence="1" type="ORF">WICANDRAFT_85371</name>
</gene>
<reference evidence="1 2" key="1">
    <citation type="journal article" date="2016" name="Proc. Natl. Acad. Sci. U.S.A.">
        <title>Comparative genomics of biotechnologically important yeasts.</title>
        <authorList>
            <person name="Riley R."/>
            <person name="Haridas S."/>
            <person name="Wolfe K.H."/>
            <person name="Lopes M.R."/>
            <person name="Hittinger C.T."/>
            <person name="Goeker M."/>
            <person name="Salamov A.A."/>
            <person name="Wisecaver J.H."/>
            <person name="Long T.M."/>
            <person name="Calvey C.H."/>
            <person name="Aerts A.L."/>
            <person name="Barry K.W."/>
            <person name="Choi C."/>
            <person name="Clum A."/>
            <person name="Coughlan A.Y."/>
            <person name="Deshpande S."/>
            <person name="Douglass A.P."/>
            <person name="Hanson S.J."/>
            <person name="Klenk H.-P."/>
            <person name="LaButti K.M."/>
            <person name="Lapidus A."/>
            <person name="Lindquist E.A."/>
            <person name="Lipzen A.M."/>
            <person name="Meier-Kolthoff J.P."/>
            <person name="Ohm R.A."/>
            <person name="Otillar R.P."/>
            <person name="Pangilinan J.L."/>
            <person name="Peng Y."/>
            <person name="Rokas A."/>
            <person name="Rosa C.A."/>
            <person name="Scheuner C."/>
            <person name="Sibirny A.A."/>
            <person name="Slot J.C."/>
            <person name="Stielow J.B."/>
            <person name="Sun H."/>
            <person name="Kurtzman C.P."/>
            <person name="Blackwell M."/>
            <person name="Grigoriev I.V."/>
            <person name="Jeffries T.W."/>
        </authorList>
    </citation>
    <scope>NUCLEOTIDE SEQUENCE [LARGE SCALE GENOMIC DNA]</scope>
    <source>
        <strain evidence="2">ATCC 58044 / CBS 1984 / NCYC 433 / NRRL Y-366-8</strain>
    </source>
</reference>
<name>A0A1E3NYN1_WICAA</name>